<dbReference type="Pfam" id="PF25597">
    <property type="entry name" value="SH3_retrovirus"/>
    <property type="match status" value="1"/>
</dbReference>
<dbReference type="Proteomes" id="UP000765509">
    <property type="component" value="Unassembled WGS sequence"/>
</dbReference>
<protein>
    <recommendedName>
        <fullName evidence="6">Reverse transcriptase Ty1/copia-type domain-containing protein</fullName>
    </recommendedName>
</protein>
<dbReference type="InterPro" id="IPR057670">
    <property type="entry name" value="SH3_retrovirus"/>
</dbReference>
<keyword evidence="5" id="KW-1185">Reference proteome</keyword>
<reference evidence="4" key="1">
    <citation type="submission" date="2021-03" db="EMBL/GenBank/DDBJ databases">
        <title>Draft genome sequence of rust myrtle Austropuccinia psidii MF-1, a brazilian biotype.</title>
        <authorList>
            <person name="Quecine M.C."/>
            <person name="Pachon D.M.R."/>
            <person name="Bonatelli M.L."/>
            <person name="Correr F.H."/>
            <person name="Franceschini L.M."/>
            <person name="Leite T.F."/>
            <person name="Margarido G.R.A."/>
            <person name="Almeida C.A."/>
            <person name="Ferrarezi J.A."/>
            <person name="Labate C.A."/>
        </authorList>
    </citation>
    <scope>NUCLEOTIDE SEQUENCE</scope>
    <source>
        <strain evidence="4">MF-1</strain>
    </source>
</reference>
<evidence type="ECO:0008006" key="6">
    <source>
        <dbReference type="Google" id="ProtNLM"/>
    </source>
</evidence>
<dbReference type="CDD" id="cd09272">
    <property type="entry name" value="RNase_HI_RT_Ty1"/>
    <property type="match status" value="1"/>
</dbReference>
<evidence type="ECO:0000259" key="3">
    <source>
        <dbReference type="Pfam" id="PF25597"/>
    </source>
</evidence>
<evidence type="ECO:0000313" key="5">
    <source>
        <dbReference type="Proteomes" id="UP000765509"/>
    </source>
</evidence>
<accession>A0A9Q3D7R7</accession>
<dbReference type="AlphaFoldDB" id="A0A9Q3D7R7"/>
<evidence type="ECO:0000259" key="2">
    <source>
        <dbReference type="Pfam" id="PF07727"/>
    </source>
</evidence>
<feature type="region of interest" description="Disordered" evidence="1">
    <location>
        <begin position="183"/>
        <end position="207"/>
    </location>
</feature>
<gene>
    <name evidence="4" type="ORF">O181_034987</name>
</gene>
<proteinExistence type="predicted"/>
<dbReference type="InterPro" id="IPR013103">
    <property type="entry name" value="RVT_2"/>
</dbReference>
<comment type="caution">
    <text evidence="4">The sequence shown here is derived from an EMBL/GenBank/DDBJ whole genome shotgun (WGS) entry which is preliminary data.</text>
</comment>
<dbReference type="Pfam" id="PF07727">
    <property type="entry name" value="RVT_2"/>
    <property type="match status" value="1"/>
</dbReference>
<evidence type="ECO:0000256" key="1">
    <source>
        <dbReference type="SAM" id="MobiDB-lite"/>
    </source>
</evidence>
<dbReference type="SUPFAM" id="SSF56672">
    <property type="entry name" value="DNA/RNA polymerases"/>
    <property type="match status" value="1"/>
</dbReference>
<dbReference type="PANTHER" id="PTHR11439:SF470">
    <property type="entry name" value="CYSTEINE-RICH RLK (RECEPTOR-LIKE PROTEIN KINASE) 8"/>
    <property type="match status" value="1"/>
</dbReference>
<feature type="domain" description="Retroviral polymerase SH3-like" evidence="3">
    <location>
        <begin position="4"/>
        <end position="67"/>
    </location>
</feature>
<organism evidence="4 5">
    <name type="scientific">Austropuccinia psidii MF-1</name>
    <dbReference type="NCBI Taxonomy" id="1389203"/>
    <lineage>
        <taxon>Eukaryota</taxon>
        <taxon>Fungi</taxon>
        <taxon>Dikarya</taxon>
        <taxon>Basidiomycota</taxon>
        <taxon>Pucciniomycotina</taxon>
        <taxon>Pucciniomycetes</taxon>
        <taxon>Pucciniales</taxon>
        <taxon>Sphaerophragmiaceae</taxon>
        <taxon>Austropuccinia</taxon>
    </lineage>
</organism>
<dbReference type="EMBL" id="AVOT02013007">
    <property type="protein sequence ID" value="MBW0495272.1"/>
    <property type="molecule type" value="Genomic_DNA"/>
</dbReference>
<dbReference type="InterPro" id="IPR043502">
    <property type="entry name" value="DNA/RNA_pol_sf"/>
</dbReference>
<sequence length="703" mass="78421">MFGCCATISIPRSHQEWKFGPAGEAGVLLEYENDNSTYQILQICNKKVLVSKHVRFDKSDFPSSKNSPSPNTFRVTRDGEVIDLGKADEACSAVTVDVVDEAHTAKVVQAESVDEICSADLGHNLEGNSRRVDEIPLPLESDYEPHESITNSRPTQIRVFGPRNPTIICGDIDQGNILTYSRRPKAPCTRSDDVPKPFRSSLKGPSSNEWSKEIEKELTSMVDLNVWDVMELKPDYKLVITTWVFQIKTNHLKEVTEHKAQLCAQGLSQTPGVDLGKTYSPMGRLNSLRCLIFHSGSNGIEFHQVDINSAFLNAPLDNTAFLSIPQGLEIDNRRFCLCLKKAIYGLKQAPLAWYDCLKAWLCPDVSIIKAELNSEFKIKDIGLADLILGIKVTHCLGHVSLDQGHFIESLLKLYGMGLCKTVATPLLPNTHLILDTEQEKVKFEKLGVNYCSAIGSMNYLSIGTRPDLSHAVSSLSQFLEKPGFLHWQAFLHILRYLKGTPNVGLVYYGGGPTSVEAYSNADWGNCPETQRSITGYLATFGGNLVLCKTRKQPSVSILTAEVEYKALCDLVSELLWLRQWCHEWKLLDSSSMIPIHEHKQGCINTINEDCNVNNKEMKHVDIQLHFVKEVVKSGAFKLTFFPAHCMLADFLTKSIARPLLVRSLYSLGVISLGVRGSVEKSHQNQFDLQPATPILTKHHNHLS</sequence>
<name>A0A9Q3D7R7_9BASI</name>
<evidence type="ECO:0000313" key="4">
    <source>
        <dbReference type="EMBL" id="MBW0495272.1"/>
    </source>
</evidence>
<feature type="domain" description="Reverse transcriptase Ty1/copia-type" evidence="2">
    <location>
        <begin position="225"/>
        <end position="361"/>
    </location>
</feature>
<dbReference type="PANTHER" id="PTHR11439">
    <property type="entry name" value="GAG-POL-RELATED RETROTRANSPOSON"/>
    <property type="match status" value="1"/>
</dbReference>